<dbReference type="Proteomes" id="UP000617684">
    <property type="component" value="Segment"/>
</dbReference>
<accession>A0A7S5R3N1</accession>
<keyword evidence="2" id="KW-1185">Reference proteome</keyword>
<organism evidence="1 2">
    <name type="scientific">Rhizobium phage RHph_N38</name>
    <dbReference type="NCBI Taxonomy" id="2509750"/>
    <lineage>
        <taxon>Viruses</taxon>
        <taxon>Duplodnaviria</taxon>
        <taxon>Heunggongvirae</taxon>
        <taxon>Uroviricota</taxon>
        <taxon>Caudoviricetes</taxon>
        <taxon>Schitoviridae</taxon>
        <taxon>Demetervirinae</taxon>
        <taxon>Cyamitesvirus</taxon>
        <taxon>Cyamitesvirus N38</taxon>
    </lineage>
</organism>
<protein>
    <submittedName>
        <fullName evidence="1">Uncharacterized protein</fullName>
    </submittedName>
</protein>
<dbReference type="EMBL" id="MN988517">
    <property type="protein sequence ID" value="QIG70562.1"/>
    <property type="molecule type" value="Genomic_DNA"/>
</dbReference>
<proteinExistence type="predicted"/>
<name>A0A7S5R3N1_9CAUD</name>
<gene>
    <name evidence="1" type="ORF">EVB89_101</name>
</gene>
<evidence type="ECO:0000313" key="1">
    <source>
        <dbReference type="EMBL" id="QIG70562.1"/>
    </source>
</evidence>
<sequence>MIEPDDKRLVFLPETDILKASGTCDALRNRWFAVHPDKGLIFWQVETRRQGQLRGAFPQCNSSKHITEDLITRMYPWAEVKFFDLVLVPININDY</sequence>
<reference evidence="1" key="1">
    <citation type="submission" date="2020-01" db="EMBL/GenBank/DDBJ databases">
        <title>Patterns of diversity and host range of bacteriophage communities associated with bean-nodulatin bacteria.</title>
        <authorList>
            <person name="Vann Cauwenberghe J."/>
            <person name="Santamaria R.I."/>
            <person name="Bustos P."/>
            <person name="Juarez S."/>
            <person name="Gonzalez V."/>
        </authorList>
    </citation>
    <scope>NUCLEOTIDE SEQUENCE</scope>
</reference>
<evidence type="ECO:0000313" key="2">
    <source>
        <dbReference type="Proteomes" id="UP000617684"/>
    </source>
</evidence>